<evidence type="ECO:0000313" key="9">
    <source>
        <dbReference type="EMBL" id="APZ42919.1"/>
    </source>
</evidence>
<comment type="function">
    <text evidence="5">This is one of the proteins that binds to the 5S RNA in the ribosome where it forms part of the central protuberance.</text>
</comment>
<dbReference type="NCBIfam" id="TIGR00731">
    <property type="entry name" value="bL25_bact_ctc"/>
    <property type="match status" value="1"/>
</dbReference>
<proteinExistence type="inferred from homology"/>
<evidence type="ECO:0000259" key="8">
    <source>
        <dbReference type="Pfam" id="PF14693"/>
    </source>
</evidence>
<sequence length="211" mass="23307">MDTSFEVIAEKRDDQGKGASRRLRRAGRVPGIIYGGSGESAPISVLAHVLNKHLENEAFYSHILTVQLDGKRERVVLRDLQRHPSHPTILHFDLQRVSEDQAIHVRVPLHFLNEETAPGVKQSGGLVSRQLNEVEVSCLPKDLPEAIEVDLGALEMNESIHLSDLKLPAGVTLVELSYGEEHDQPVVAIHAPRVAAETDDEAEADEEEEAE</sequence>
<feature type="region of interest" description="Disordered" evidence="6">
    <location>
        <begin position="1"/>
        <end position="22"/>
    </location>
</feature>
<name>A0A1P8UGG8_9GAMM</name>
<feature type="domain" description="Large ribosomal subunit protein bL25 L25" evidence="7">
    <location>
        <begin position="9"/>
        <end position="94"/>
    </location>
</feature>
<gene>
    <name evidence="5" type="primary">rplY</name>
    <name evidence="5" type="synonym">ctc</name>
    <name evidence="9" type="ORF">BW247_07290</name>
</gene>
<dbReference type="NCBIfam" id="NF004130">
    <property type="entry name" value="PRK05618.1-5"/>
    <property type="match status" value="1"/>
</dbReference>
<organism evidence="9 10">
    <name type="scientific">Acidihalobacter ferrooxydans</name>
    <dbReference type="NCBI Taxonomy" id="1765967"/>
    <lineage>
        <taxon>Bacteria</taxon>
        <taxon>Pseudomonadati</taxon>
        <taxon>Pseudomonadota</taxon>
        <taxon>Gammaproteobacteria</taxon>
        <taxon>Chromatiales</taxon>
        <taxon>Ectothiorhodospiraceae</taxon>
        <taxon>Acidihalobacter</taxon>
    </lineage>
</organism>
<evidence type="ECO:0000259" key="7">
    <source>
        <dbReference type="Pfam" id="PF01386"/>
    </source>
</evidence>
<evidence type="ECO:0000256" key="6">
    <source>
        <dbReference type="SAM" id="MobiDB-lite"/>
    </source>
</evidence>
<dbReference type="PANTHER" id="PTHR33284:SF1">
    <property type="entry name" value="RIBOSOMAL PROTEIN L25_GLN-TRNA SYNTHETASE, ANTI-CODON-BINDING DOMAIN-CONTAINING PROTEIN"/>
    <property type="match status" value="1"/>
</dbReference>
<dbReference type="KEGG" id="afy:BW247_07290"/>
<dbReference type="HAMAP" id="MF_01334">
    <property type="entry name" value="Ribosomal_bL25_CTC"/>
    <property type="match status" value="1"/>
</dbReference>
<keyword evidence="3 5" id="KW-0689">Ribosomal protein</keyword>
<dbReference type="RefSeq" id="WP_076836567.1">
    <property type="nucleotide sequence ID" value="NZ_CP019434.1"/>
</dbReference>
<dbReference type="GO" id="GO:0006412">
    <property type="term" value="P:translation"/>
    <property type="evidence" value="ECO:0007669"/>
    <property type="project" value="UniProtKB-UniRule"/>
</dbReference>
<dbReference type="InterPro" id="IPR037121">
    <property type="entry name" value="Ribosomal_bL25_C"/>
</dbReference>
<dbReference type="Proteomes" id="UP000243807">
    <property type="component" value="Chromosome"/>
</dbReference>
<dbReference type="InterPro" id="IPR029751">
    <property type="entry name" value="Ribosomal_L25_dom"/>
</dbReference>
<keyword evidence="10" id="KW-1185">Reference proteome</keyword>
<dbReference type="InterPro" id="IPR020057">
    <property type="entry name" value="Ribosomal_bL25_b-dom"/>
</dbReference>
<dbReference type="NCBIfam" id="NF004128">
    <property type="entry name" value="PRK05618.1-2"/>
    <property type="match status" value="1"/>
</dbReference>
<dbReference type="GO" id="GO:0008097">
    <property type="term" value="F:5S rRNA binding"/>
    <property type="evidence" value="ECO:0007669"/>
    <property type="project" value="InterPro"/>
</dbReference>
<comment type="subunit">
    <text evidence="5">Part of the 50S ribosomal subunit; part of the 5S rRNA/L5/L18/L25 subcomplex. Contacts the 5S rRNA. Binds to the 5S rRNA independently of L5 and L18.</text>
</comment>
<dbReference type="CDD" id="cd00495">
    <property type="entry name" value="Ribosomal_L25_TL5_CTC"/>
    <property type="match status" value="1"/>
</dbReference>
<dbReference type="AlphaFoldDB" id="A0A1P8UGG8"/>
<dbReference type="SUPFAM" id="SSF50715">
    <property type="entry name" value="Ribosomal protein L25-like"/>
    <property type="match status" value="1"/>
</dbReference>
<dbReference type="OrthoDB" id="9806411at2"/>
<evidence type="ECO:0000256" key="3">
    <source>
        <dbReference type="ARBA" id="ARBA00022980"/>
    </source>
</evidence>
<feature type="domain" description="Large ribosomal subunit protein bL25 beta" evidence="8">
    <location>
        <begin position="103"/>
        <end position="193"/>
    </location>
</feature>
<dbReference type="PANTHER" id="PTHR33284">
    <property type="entry name" value="RIBOSOMAL PROTEIN L25/GLN-TRNA SYNTHETASE, ANTI-CODON-BINDING DOMAIN-CONTAINING PROTEIN"/>
    <property type="match status" value="1"/>
</dbReference>
<dbReference type="GO" id="GO:0022625">
    <property type="term" value="C:cytosolic large ribosomal subunit"/>
    <property type="evidence" value="ECO:0007669"/>
    <property type="project" value="TreeGrafter"/>
</dbReference>
<comment type="similarity">
    <text evidence="5">Belongs to the bacterial ribosomal protein bL25 family. CTC subfamily.</text>
</comment>
<dbReference type="NCBIfam" id="NF004612">
    <property type="entry name" value="PRK05943.1"/>
    <property type="match status" value="1"/>
</dbReference>
<protein>
    <recommendedName>
        <fullName evidence="5">Large ribosomal subunit protein bL25</fullName>
    </recommendedName>
    <alternativeName>
        <fullName evidence="5">General stress protein CTC</fullName>
    </alternativeName>
</protein>
<dbReference type="Pfam" id="PF14693">
    <property type="entry name" value="Ribosomal_TL5_C"/>
    <property type="match status" value="1"/>
</dbReference>
<keyword evidence="4 5" id="KW-0687">Ribonucleoprotein</keyword>
<dbReference type="STRING" id="1765967.BW247_07290"/>
<accession>A0A1P8UGG8</accession>
<dbReference type="Pfam" id="PF01386">
    <property type="entry name" value="Ribosomal_L25p"/>
    <property type="match status" value="1"/>
</dbReference>
<evidence type="ECO:0000313" key="10">
    <source>
        <dbReference type="Proteomes" id="UP000243807"/>
    </source>
</evidence>
<evidence type="ECO:0000256" key="1">
    <source>
        <dbReference type="ARBA" id="ARBA00022730"/>
    </source>
</evidence>
<dbReference type="InterPro" id="IPR001021">
    <property type="entry name" value="Ribosomal_bL25_long"/>
</dbReference>
<dbReference type="Gene3D" id="2.40.240.10">
    <property type="entry name" value="Ribosomal Protein L25, Chain P"/>
    <property type="match status" value="1"/>
</dbReference>
<dbReference type="EMBL" id="CP019434">
    <property type="protein sequence ID" value="APZ42919.1"/>
    <property type="molecule type" value="Genomic_DNA"/>
</dbReference>
<dbReference type="InterPro" id="IPR020930">
    <property type="entry name" value="Ribosomal_uL5_bac-type"/>
</dbReference>
<keyword evidence="2 5" id="KW-0694">RNA-binding</keyword>
<reference evidence="9 10" key="1">
    <citation type="submission" date="2017-01" db="EMBL/GenBank/DDBJ databases">
        <title>Draft sequence of Acidihalobacter ferrooxidans strain DSM 14175 (strain V8).</title>
        <authorList>
            <person name="Khaleque H.N."/>
            <person name="Ramsay J.P."/>
            <person name="Murphy R.J.T."/>
            <person name="Kaksonen A.H."/>
            <person name="Boxall N.J."/>
            <person name="Watkin E.L.J."/>
        </authorList>
    </citation>
    <scope>NUCLEOTIDE SEQUENCE [LARGE SCALE GENOMIC DNA]</scope>
    <source>
        <strain evidence="9 10">V8</strain>
    </source>
</reference>
<evidence type="ECO:0000256" key="5">
    <source>
        <dbReference type="HAMAP-Rule" id="MF_01334"/>
    </source>
</evidence>
<dbReference type="GO" id="GO:0003735">
    <property type="term" value="F:structural constituent of ribosome"/>
    <property type="evidence" value="ECO:0007669"/>
    <property type="project" value="InterPro"/>
</dbReference>
<dbReference type="InterPro" id="IPR011035">
    <property type="entry name" value="Ribosomal_bL25/Gln-tRNA_synth"/>
</dbReference>
<dbReference type="Gene3D" id="2.170.120.20">
    <property type="entry name" value="Ribosomal protein L25, beta domain"/>
    <property type="match status" value="1"/>
</dbReference>
<evidence type="ECO:0000256" key="4">
    <source>
        <dbReference type="ARBA" id="ARBA00023274"/>
    </source>
</evidence>
<dbReference type="InterPro" id="IPR020056">
    <property type="entry name" value="Rbsml_bL25/Gln-tRNA_synth_N"/>
</dbReference>
<evidence type="ECO:0000256" key="2">
    <source>
        <dbReference type="ARBA" id="ARBA00022884"/>
    </source>
</evidence>
<keyword evidence="1 5" id="KW-0699">rRNA-binding</keyword>